<accession>A0A0W8G344</accession>
<dbReference type="InterPro" id="IPR013976">
    <property type="entry name" value="HDOD"/>
</dbReference>
<dbReference type="InterPro" id="IPR003607">
    <property type="entry name" value="HD/PDEase_dom"/>
</dbReference>
<organism evidence="2">
    <name type="scientific">hydrocarbon metagenome</name>
    <dbReference type="NCBI Taxonomy" id="938273"/>
    <lineage>
        <taxon>unclassified sequences</taxon>
        <taxon>metagenomes</taxon>
        <taxon>ecological metagenomes</taxon>
    </lineage>
</organism>
<evidence type="ECO:0000259" key="1">
    <source>
        <dbReference type="PROSITE" id="PS51833"/>
    </source>
</evidence>
<dbReference type="EMBL" id="LNQE01000323">
    <property type="protein sequence ID" value="KUG27494.1"/>
    <property type="molecule type" value="Genomic_DNA"/>
</dbReference>
<gene>
    <name evidence="2" type="ORF">ASZ90_002650</name>
</gene>
<dbReference type="SUPFAM" id="SSF109604">
    <property type="entry name" value="HD-domain/PDEase-like"/>
    <property type="match status" value="1"/>
</dbReference>
<dbReference type="Gene3D" id="1.10.3210.10">
    <property type="entry name" value="Hypothetical protein af1432"/>
    <property type="match status" value="1"/>
</dbReference>
<evidence type="ECO:0000313" key="2">
    <source>
        <dbReference type="EMBL" id="KUG27494.1"/>
    </source>
</evidence>
<dbReference type="PROSITE" id="PS51833">
    <property type="entry name" value="HDOD"/>
    <property type="match status" value="1"/>
</dbReference>
<sequence>MSLPDVFARICEVLNNPVSTAQEAAQVIGMDQSLSARLLRLVNSAFYGFPTKVDTLSRAVTIVGSRQLTTLALGISVVSMFRDLPPGLTDVKSVWKHSVACGLAASALAGCAACAPESGERLFVAGLLHDVGRLVMYRNLPGFSAEALRMARRDKTLVRTAELRVFGFDHAALGQALLAEWRFPESLALAVGHHHGPGRQGWVPDTAIVHVADVVVNAMRMGSSGEYYVPPLSPDAFALLGVPAKTLGLVVDKVDRQVEAVLSVFLPDEAHPA</sequence>
<dbReference type="PANTHER" id="PTHR33525:SF3">
    <property type="entry name" value="RIBONUCLEASE Y"/>
    <property type="match status" value="1"/>
</dbReference>
<proteinExistence type="predicted"/>
<dbReference type="SMART" id="SM00471">
    <property type="entry name" value="HDc"/>
    <property type="match status" value="1"/>
</dbReference>
<name>A0A0W8G344_9ZZZZ</name>
<dbReference type="Pfam" id="PF08668">
    <property type="entry name" value="HDOD"/>
    <property type="match status" value="1"/>
</dbReference>
<dbReference type="InterPro" id="IPR006675">
    <property type="entry name" value="HDIG_dom"/>
</dbReference>
<dbReference type="AlphaFoldDB" id="A0A0W8G344"/>
<dbReference type="InterPro" id="IPR052340">
    <property type="entry name" value="RNase_Y/CdgJ"/>
</dbReference>
<protein>
    <submittedName>
        <fullName evidence="2">Putative signal transduction protein</fullName>
    </submittedName>
</protein>
<reference evidence="2" key="1">
    <citation type="journal article" date="2015" name="Proc. Natl. Acad. Sci. U.S.A.">
        <title>Networks of energetic and metabolic interactions define dynamics in microbial communities.</title>
        <authorList>
            <person name="Embree M."/>
            <person name="Liu J.K."/>
            <person name="Al-Bassam M.M."/>
            <person name="Zengler K."/>
        </authorList>
    </citation>
    <scope>NUCLEOTIDE SEQUENCE</scope>
</reference>
<dbReference type="PANTHER" id="PTHR33525">
    <property type="match status" value="1"/>
</dbReference>
<feature type="domain" description="HDOD" evidence="1">
    <location>
        <begin position="1"/>
        <end position="197"/>
    </location>
</feature>
<dbReference type="NCBIfam" id="TIGR00277">
    <property type="entry name" value="HDIG"/>
    <property type="match status" value="1"/>
</dbReference>
<comment type="caution">
    <text evidence="2">The sequence shown here is derived from an EMBL/GenBank/DDBJ whole genome shotgun (WGS) entry which is preliminary data.</text>
</comment>